<evidence type="ECO:0000256" key="3">
    <source>
        <dbReference type="ARBA" id="ARBA00006622"/>
    </source>
</evidence>
<dbReference type="SUPFAM" id="SSF51182">
    <property type="entry name" value="RmlC-like cupins"/>
    <property type="match status" value="1"/>
</dbReference>
<comment type="catalytic activity">
    <reaction evidence="1 12">
        <text>L-cysteine + O2 = 3-sulfino-L-alanine + H(+)</text>
        <dbReference type="Rhea" id="RHEA:20441"/>
        <dbReference type="ChEBI" id="CHEBI:15378"/>
        <dbReference type="ChEBI" id="CHEBI:15379"/>
        <dbReference type="ChEBI" id="CHEBI:35235"/>
        <dbReference type="ChEBI" id="CHEBI:61085"/>
        <dbReference type="EC" id="1.13.11.20"/>
    </reaction>
</comment>
<comment type="cofactor">
    <cofactor evidence="12">
        <name>Fe cation</name>
        <dbReference type="ChEBI" id="CHEBI:24875"/>
    </cofactor>
    <text evidence="12">Binds 1 Fe cation per subunit.</text>
</comment>
<evidence type="ECO:0000256" key="2">
    <source>
        <dbReference type="ARBA" id="ARBA00004759"/>
    </source>
</evidence>
<accession>T1H7F3</accession>
<feature type="cross-link" description="3'-(S-cysteinyl)-tyrosine (Cys-Tyr)" evidence="10">
    <location>
        <begin position="93"/>
        <end position="166"/>
    </location>
</feature>
<reference evidence="13" key="2">
    <citation type="submission" date="2015-06" db="UniProtKB">
        <authorList>
            <consortium name="EnsemblMetazoa"/>
        </authorList>
    </citation>
    <scope>IDENTIFICATION</scope>
</reference>
<evidence type="ECO:0000256" key="11">
    <source>
        <dbReference type="PIRSR" id="PIRSR610300-51"/>
    </source>
</evidence>
<dbReference type="InterPro" id="IPR014710">
    <property type="entry name" value="RmlC-like_jellyroll"/>
</dbReference>
<dbReference type="PANTHER" id="PTHR12918:SF1">
    <property type="entry name" value="CYSTEINE DIOXYGENASE TYPE 1"/>
    <property type="match status" value="1"/>
</dbReference>
<dbReference type="InterPro" id="IPR010300">
    <property type="entry name" value="CDO_1"/>
</dbReference>
<evidence type="ECO:0000256" key="9">
    <source>
        <dbReference type="ARBA" id="ARBA00023004"/>
    </source>
</evidence>
<sequence>KPLKYGPQIESLQELITALYKEFETDYVDIEMVNHIMLSYKSDPSEWRKFAKFDRYKYTRNLVDGGNGKFNLIILCWGEGHASSIHDHSDSHCFMKMLQGQLTETKFEATEWKERFQQSNSKACELQEIGKTTIGTNDVCYINDNIGLHQVENPSHTDTSVSLHLYCPPFNSCSVFQKNLEKMTCPVTFWSKYGVR</sequence>
<dbReference type="FunFam" id="2.60.120.10:FF:000045">
    <property type="entry name" value="Cysteine dioxygenase 1"/>
    <property type="match status" value="1"/>
</dbReference>
<evidence type="ECO:0000256" key="10">
    <source>
        <dbReference type="PIRSR" id="PIRSR610300-50"/>
    </source>
</evidence>
<evidence type="ECO:0000256" key="12">
    <source>
        <dbReference type="RuleBase" id="RU366010"/>
    </source>
</evidence>
<proteinExistence type="inferred from homology"/>
<dbReference type="GO" id="GO:0008198">
    <property type="term" value="F:ferrous iron binding"/>
    <property type="evidence" value="ECO:0007669"/>
    <property type="project" value="UniProtKB-ARBA"/>
</dbReference>
<dbReference type="InterPro" id="IPR011051">
    <property type="entry name" value="RmlC_Cupin_sf"/>
</dbReference>
<evidence type="ECO:0000256" key="8">
    <source>
        <dbReference type="ARBA" id="ARBA00023002"/>
    </source>
</evidence>
<evidence type="ECO:0000256" key="5">
    <source>
        <dbReference type="ARBA" id="ARBA00022723"/>
    </source>
</evidence>
<dbReference type="GO" id="GO:0017172">
    <property type="term" value="F:cysteine dioxygenase activity"/>
    <property type="evidence" value="ECO:0007669"/>
    <property type="project" value="UniProtKB-UniRule"/>
</dbReference>
<feature type="binding site" evidence="11">
    <location>
        <position position="149"/>
    </location>
    <ligand>
        <name>Fe cation</name>
        <dbReference type="ChEBI" id="CHEBI:24875"/>
        <note>catalytic</note>
    </ligand>
</feature>
<name>T1H7F3_MEGSC</name>
<keyword evidence="14" id="KW-1185">Reference proteome</keyword>
<dbReference type="HOGENOM" id="CLU_079443_1_0_1"/>
<keyword evidence="9 11" id="KW-0408">Iron</keyword>
<keyword evidence="6 10" id="KW-0883">Thioether bond</keyword>
<keyword evidence="5 11" id="KW-0479">Metal-binding</keyword>
<evidence type="ECO:0000256" key="6">
    <source>
        <dbReference type="ARBA" id="ARBA00022784"/>
    </source>
</evidence>
<dbReference type="STRING" id="36166.T1H7F3"/>
<dbReference type="Gene3D" id="2.60.120.10">
    <property type="entry name" value="Jelly Rolls"/>
    <property type="match status" value="1"/>
</dbReference>
<reference evidence="14" key="1">
    <citation type="submission" date="2013-02" db="EMBL/GenBank/DDBJ databases">
        <authorList>
            <person name="Hughes D."/>
        </authorList>
    </citation>
    <scope>NUCLEOTIDE SEQUENCE</scope>
    <source>
        <strain>Durham</strain>
        <strain evidence="14">NC isolate 2 -- Noor lab</strain>
    </source>
</reference>
<dbReference type="PANTHER" id="PTHR12918">
    <property type="entry name" value="CYSTEINE DIOXYGENASE"/>
    <property type="match status" value="1"/>
</dbReference>
<dbReference type="EC" id="1.13.11.20" evidence="4 12"/>
<evidence type="ECO:0000313" key="13">
    <source>
        <dbReference type="EnsemblMetazoa" id="MESCA012690-PA"/>
    </source>
</evidence>
<dbReference type="GO" id="GO:0019448">
    <property type="term" value="P:L-cysteine catabolic process"/>
    <property type="evidence" value="ECO:0007669"/>
    <property type="project" value="TreeGrafter"/>
</dbReference>
<evidence type="ECO:0000256" key="4">
    <source>
        <dbReference type="ARBA" id="ARBA00013133"/>
    </source>
</evidence>
<dbReference type="AlphaFoldDB" id="T1H7F3"/>
<dbReference type="GO" id="GO:0042412">
    <property type="term" value="P:taurine biosynthetic process"/>
    <property type="evidence" value="ECO:0007669"/>
    <property type="project" value="UniProtKB-UniRule"/>
</dbReference>
<dbReference type="Proteomes" id="UP000015102">
    <property type="component" value="Unassembled WGS sequence"/>
</dbReference>
<keyword evidence="8 12" id="KW-0560">Oxidoreductase</keyword>
<dbReference type="CDD" id="cd10548">
    <property type="entry name" value="cupin_CDO"/>
    <property type="match status" value="1"/>
</dbReference>
<evidence type="ECO:0000313" key="14">
    <source>
        <dbReference type="Proteomes" id="UP000015102"/>
    </source>
</evidence>
<dbReference type="EnsemblMetazoa" id="MESCA012690-RA">
    <property type="protein sequence ID" value="MESCA012690-PA"/>
    <property type="gene ID" value="MESCA012690"/>
</dbReference>
<evidence type="ECO:0000256" key="7">
    <source>
        <dbReference type="ARBA" id="ARBA00022964"/>
    </source>
</evidence>
<dbReference type="UniPathway" id="UPA00012">
    <property type="reaction ID" value="UER00537"/>
</dbReference>
<dbReference type="Pfam" id="PF05995">
    <property type="entry name" value="CDO_I"/>
    <property type="match status" value="1"/>
</dbReference>
<dbReference type="OMA" id="YTENQVT"/>
<organism evidence="13 14">
    <name type="scientific">Megaselia scalaris</name>
    <name type="common">Humpbacked fly</name>
    <name type="synonym">Phora scalaris</name>
    <dbReference type="NCBI Taxonomy" id="36166"/>
    <lineage>
        <taxon>Eukaryota</taxon>
        <taxon>Metazoa</taxon>
        <taxon>Ecdysozoa</taxon>
        <taxon>Arthropoda</taxon>
        <taxon>Hexapoda</taxon>
        <taxon>Insecta</taxon>
        <taxon>Pterygota</taxon>
        <taxon>Neoptera</taxon>
        <taxon>Endopterygota</taxon>
        <taxon>Diptera</taxon>
        <taxon>Brachycera</taxon>
        <taxon>Muscomorpha</taxon>
        <taxon>Platypezoidea</taxon>
        <taxon>Phoridae</taxon>
        <taxon>Megaseliini</taxon>
        <taxon>Megaselia</taxon>
    </lineage>
</organism>
<keyword evidence="7 12" id="KW-0223">Dioxygenase</keyword>
<feature type="binding site" evidence="11">
    <location>
        <position position="88"/>
    </location>
    <ligand>
        <name>Fe cation</name>
        <dbReference type="ChEBI" id="CHEBI:24875"/>
        <note>catalytic</note>
    </ligand>
</feature>
<comment type="pathway">
    <text evidence="2 12">Organosulfur biosynthesis; taurine biosynthesis; hypotaurine from L-cysteine: step 1/2.</text>
</comment>
<feature type="binding site" evidence="11">
    <location>
        <position position="86"/>
    </location>
    <ligand>
        <name>Fe cation</name>
        <dbReference type="ChEBI" id="CHEBI:24875"/>
        <note>catalytic</note>
    </ligand>
</feature>
<evidence type="ECO:0000256" key="1">
    <source>
        <dbReference type="ARBA" id="ARBA00000629"/>
    </source>
</evidence>
<comment type="similarity">
    <text evidence="3 12">Belongs to the cysteine dioxygenase family.</text>
</comment>
<protein>
    <recommendedName>
        <fullName evidence="4 12">Cysteine dioxygenase</fullName>
        <ecNumber evidence="4 12">1.13.11.20</ecNumber>
    </recommendedName>
</protein>